<dbReference type="VEuPathDB" id="FungiDB:BD410DRAFT_684999"/>
<protein>
    <recommendedName>
        <fullName evidence="2">DUF6589 domain-containing protein</fullName>
    </recommendedName>
</protein>
<reference evidence="3 4" key="1">
    <citation type="submission" date="2018-06" db="EMBL/GenBank/DDBJ databases">
        <title>A transcriptomic atlas of mushroom development highlights an independent origin of complex multicellularity.</title>
        <authorList>
            <consortium name="DOE Joint Genome Institute"/>
            <person name="Krizsan K."/>
            <person name="Almasi E."/>
            <person name="Merenyi Z."/>
            <person name="Sahu N."/>
            <person name="Viragh M."/>
            <person name="Koszo T."/>
            <person name="Mondo S."/>
            <person name="Kiss B."/>
            <person name="Balint B."/>
            <person name="Kues U."/>
            <person name="Barry K."/>
            <person name="Hegedus J.C."/>
            <person name="Henrissat B."/>
            <person name="Johnson J."/>
            <person name="Lipzen A."/>
            <person name="Ohm R."/>
            <person name="Nagy I."/>
            <person name="Pangilinan J."/>
            <person name="Yan J."/>
            <person name="Xiong Y."/>
            <person name="Grigoriev I.V."/>
            <person name="Hibbett D.S."/>
            <person name="Nagy L.G."/>
        </authorList>
    </citation>
    <scope>NUCLEOTIDE SEQUENCE [LARGE SCALE GENOMIC DNA]</scope>
    <source>
        <strain evidence="3 4">SZMC22713</strain>
    </source>
</reference>
<feature type="region of interest" description="Disordered" evidence="1">
    <location>
        <begin position="741"/>
        <end position="766"/>
    </location>
</feature>
<feature type="compositionally biased region" description="Acidic residues" evidence="1">
    <location>
        <begin position="745"/>
        <end position="760"/>
    </location>
</feature>
<dbReference type="Pfam" id="PF20231">
    <property type="entry name" value="DUF6589"/>
    <property type="match status" value="1"/>
</dbReference>
<keyword evidence="4" id="KW-1185">Reference proteome</keyword>
<dbReference type="Proteomes" id="UP000294933">
    <property type="component" value="Unassembled WGS sequence"/>
</dbReference>
<sequence>GFSSLSDFLDRLLSSKDQQTAALVSRYISNSGRELLEHIQRRQPTLVGEWTLEQLVNTLQHEGESLKLLLSRDQRTTITSLLEGFSMKELMEEIEVVAPTLLSVLQGVAMPGETADEARKPGQRNVFSTISCMLAFCRSQKASNFAIILGLYLLAAGASKREIQVLAHAGLCLSYTSILEHVKKLSAEGTQCYIKEAHRNACSIVWANLNIAFRVSQQRIENMNHFDNGTTATLIPIFDPSTQKNLPWGALPHSLKLPRETRRPIFDFTPESVLPTGDVTKQLRNNCLYQLKRMAVENVASLARFKGPLGKAPEVKKIPLHRTEQFPLPAMSIDESSIEGTVKVIQQILSELKMTEDDMQELGLLFVDGDLLTMNLLDKVEGNRRFSKDFKEAIQYTVRRLGLFHTKLALARLTVIEHYGKPNSKWAGGLWWENAVLGWKPQVVGWKGAKATPWKPSHELLHISLPAHVIDGLRIHCGKDNFDAWTKECSFHEFESVANETFNKLFSTHAFDEQKDRPDGIQDQTFENSILYNRDALLYIEFVAAIKCGDIGRVVNTLRVYVVMMRGVGSMPKYADAVFETLGQLDKYPENLREIFLANWLVNMTGRKDGFKEVDLLQEHQNFWAKVIYNAKGTNKSWAWLSMITVCIFTLRDAMRTVQAAFEIPAYGTRHTNPKITEEIDLLCKRLRENKIQSYIANREGNDEIPASRDVLELGSAYCNGAKAYANFRKDPRIIINEGIKENAEDNDDSMETPGDDSESISDVGDFGDVCVDDDDLAVDEEEF</sequence>
<evidence type="ECO:0000256" key="1">
    <source>
        <dbReference type="SAM" id="MobiDB-lite"/>
    </source>
</evidence>
<gene>
    <name evidence="3" type="ORF">BD410DRAFT_684999</name>
</gene>
<evidence type="ECO:0000313" key="3">
    <source>
        <dbReference type="EMBL" id="TDL15504.1"/>
    </source>
</evidence>
<evidence type="ECO:0000259" key="2">
    <source>
        <dbReference type="Pfam" id="PF20231"/>
    </source>
</evidence>
<dbReference type="OrthoDB" id="5424058at2759"/>
<evidence type="ECO:0000313" key="4">
    <source>
        <dbReference type="Proteomes" id="UP000294933"/>
    </source>
</evidence>
<dbReference type="AlphaFoldDB" id="A0A4Y7PJ55"/>
<proteinExistence type="predicted"/>
<dbReference type="EMBL" id="ML170273">
    <property type="protein sequence ID" value="TDL15504.1"/>
    <property type="molecule type" value="Genomic_DNA"/>
</dbReference>
<name>A0A4Y7PJ55_9AGAM</name>
<organism evidence="3 4">
    <name type="scientific">Rickenella mellea</name>
    <dbReference type="NCBI Taxonomy" id="50990"/>
    <lineage>
        <taxon>Eukaryota</taxon>
        <taxon>Fungi</taxon>
        <taxon>Dikarya</taxon>
        <taxon>Basidiomycota</taxon>
        <taxon>Agaricomycotina</taxon>
        <taxon>Agaricomycetes</taxon>
        <taxon>Hymenochaetales</taxon>
        <taxon>Rickenellaceae</taxon>
        <taxon>Rickenella</taxon>
    </lineage>
</organism>
<dbReference type="InterPro" id="IPR046496">
    <property type="entry name" value="DUF6589"/>
</dbReference>
<feature type="non-terminal residue" evidence="3">
    <location>
        <position position="784"/>
    </location>
</feature>
<feature type="domain" description="DUF6589" evidence="2">
    <location>
        <begin position="270"/>
        <end position="671"/>
    </location>
</feature>
<feature type="non-terminal residue" evidence="3">
    <location>
        <position position="1"/>
    </location>
</feature>
<accession>A0A4Y7PJ55</accession>